<dbReference type="STRING" id="426702.SAMN04488099_104115"/>
<proteinExistence type="predicted"/>
<dbReference type="AlphaFoldDB" id="A0A1H7IFF3"/>
<gene>
    <name evidence="2" type="ORF">SAMN04488099_104115</name>
</gene>
<protein>
    <recommendedName>
        <fullName evidence="4">DUF624 domain-containing protein</fullName>
    </recommendedName>
</protein>
<dbReference type="Proteomes" id="UP000199081">
    <property type="component" value="Unassembled WGS sequence"/>
</dbReference>
<keyword evidence="3" id="KW-1185">Reference proteome</keyword>
<accession>A0A1H7IFF3</accession>
<organism evidence="2 3">
    <name type="scientific">Alkalibacterium pelagium</name>
    <dbReference type="NCBI Taxonomy" id="426702"/>
    <lineage>
        <taxon>Bacteria</taxon>
        <taxon>Bacillati</taxon>
        <taxon>Bacillota</taxon>
        <taxon>Bacilli</taxon>
        <taxon>Lactobacillales</taxon>
        <taxon>Carnobacteriaceae</taxon>
        <taxon>Alkalibacterium</taxon>
    </lineage>
</organism>
<feature type="transmembrane region" description="Helical" evidence="1">
    <location>
        <begin position="180"/>
        <end position="197"/>
    </location>
</feature>
<feature type="transmembrane region" description="Helical" evidence="1">
    <location>
        <begin position="12"/>
        <end position="36"/>
    </location>
</feature>
<feature type="transmembrane region" description="Helical" evidence="1">
    <location>
        <begin position="82"/>
        <end position="104"/>
    </location>
</feature>
<evidence type="ECO:0000256" key="1">
    <source>
        <dbReference type="SAM" id="Phobius"/>
    </source>
</evidence>
<dbReference type="OrthoDB" id="2168851at2"/>
<reference evidence="3" key="1">
    <citation type="submission" date="2016-10" db="EMBL/GenBank/DDBJ databases">
        <authorList>
            <person name="Varghese N."/>
            <person name="Submissions S."/>
        </authorList>
    </citation>
    <scope>NUCLEOTIDE SEQUENCE [LARGE SCALE GENOMIC DNA]</scope>
    <source>
        <strain evidence="3">DSM 19183</strain>
    </source>
</reference>
<evidence type="ECO:0000313" key="3">
    <source>
        <dbReference type="Proteomes" id="UP000199081"/>
    </source>
</evidence>
<keyword evidence="1" id="KW-0472">Membrane</keyword>
<evidence type="ECO:0008006" key="4">
    <source>
        <dbReference type="Google" id="ProtNLM"/>
    </source>
</evidence>
<keyword evidence="1" id="KW-1133">Transmembrane helix</keyword>
<dbReference type="RefSeq" id="WP_091479713.1">
    <property type="nucleotide sequence ID" value="NZ_BJYC01000004.1"/>
</dbReference>
<feature type="transmembrane region" description="Helical" evidence="1">
    <location>
        <begin position="148"/>
        <end position="174"/>
    </location>
</feature>
<evidence type="ECO:0000313" key="2">
    <source>
        <dbReference type="EMBL" id="SEK61226.1"/>
    </source>
</evidence>
<dbReference type="EMBL" id="FNZU01000004">
    <property type="protein sequence ID" value="SEK61226.1"/>
    <property type="molecule type" value="Genomic_DNA"/>
</dbReference>
<sequence length="209" mass="24826">MRQETTRLDKLSINLFILADFIYELIKNSFCFWLYFLRGIGITTLFSSTKVLSEVSIDILNKDRKKTSKNYKDKYNNTDKNRLFSLLTFFFILYMGLMVVYPIPSQFEGFFWYIFKYLSLFLIVITITMLFTFPLFSALYPSIKWTQALIIYFFGKSIFWTVLLLLSNAVMLWFSLRNNIFFIGFAPGVLGYINAFIHKKILDRVMSKR</sequence>
<keyword evidence="1" id="KW-0812">Transmembrane</keyword>
<name>A0A1H7IFF3_9LACT</name>
<feature type="transmembrane region" description="Helical" evidence="1">
    <location>
        <begin position="110"/>
        <end position="136"/>
    </location>
</feature>